<gene>
    <name evidence="2" type="ORF">EOD39_11870</name>
</gene>
<evidence type="ECO:0000313" key="3">
    <source>
        <dbReference type="Proteomes" id="UP000289886"/>
    </source>
</evidence>
<comment type="caution">
    <text evidence="2">The sequence shown here is derived from an EMBL/GenBank/DDBJ whole genome shotgun (WGS) entry which is preliminary data.</text>
</comment>
<dbReference type="InterPro" id="IPR058913">
    <property type="entry name" value="Integrase_dom_put"/>
</dbReference>
<proteinExistence type="predicted"/>
<dbReference type="Pfam" id="PF24764">
    <property type="entry name" value="rva_4"/>
    <property type="match status" value="1"/>
</dbReference>
<dbReference type="AlphaFoldDB" id="A0A662YRQ4"/>
<dbReference type="PANTHER" id="PTHR46791">
    <property type="entry name" value="EXPRESSED PROTEIN"/>
    <property type="match status" value="1"/>
</dbReference>
<dbReference type="PANTHER" id="PTHR46791:SF13">
    <property type="entry name" value="CLR5 DOMAIN-CONTAINING PROTEIN"/>
    <property type="match status" value="1"/>
</dbReference>
<sequence>MNYQDILTSTALHGFILSKIHLIRILKVNGLFCRRFSDLQEVIDFITDQLRGPGRLHSYRWMYVKCLEHGIQVRKEDVKLILAKLDSVSTAVRRRRQLNRRQYFSQGPNFIWHIDSYDKLKLYGICINGCIDGFSRRIIWLKAALTSSDPYVIGGNFVEAMEQVGGGPRIGCTNLGTENVVVRDLQVFLRRNGEDNRSGERSHIAGASTANQRIESWWGVMRKEGIEYWIQLLGELKDKGLFACDFLDEALSQLCFMSIIQIRV</sequence>
<reference evidence="2 3" key="1">
    <citation type="submission" date="2019-01" db="EMBL/GenBank/DDBJ databases">
        <title>Draft Genome and Complete Hox-Cluster Characterization of the Sterlet Sturgeon (Acipenser ruthenus).</title>
        <authorList>
            <person name="Wei Q."/>
        </authorList>
    </citation>
    <scope>NUCLEOTIDE SEQUENCE [LARGE SCALE GENOMIC DNA]</scope>
    <source>
        <strain evidence="2">WHYD16114868_AA</strain>
        <tissue evidence="2">Blood</tissue>
    </source>
</reference>
<evidence type="ECO:0000313" key="2">
    <source>
        <dbReference type="EMBL" id="RXM99257.1"/>
    </source>
</evidence>
<keyword evidence="3" id="KW-1185">Reference proteome</keyword>
<name>A0A662YRQ4_ACIRT</name>
<evidence type="ECO:0000259" key="1">
    <source>
        <dbReference type="Pfam" id="PF24764"/>
    </source>
</evidence>
<dbReference type="EMBL" id="SCEB01000427">
    <property type="protein sequence ID" value="RXM99257.1"/>
    <property type="molecule type" value="Genomic_DNA"/>
</dbReference>
<dbReference type="Proteomes" id="UP000289886">
    <property type="component" value="Unassembled WGS sequence"/>
</dbReference>
<accession>A0A662YRQ4</accession>
<protein>
    <recommendedName>
        <fullName evidence="1">Integrase core domain-containing protein</fullName>
    </recommendedName>
</protein>
<feature type="domain" description="Integrase core" evidence="1">
    <location>
        <begin position="104"/>
        <end position="245"/>
    </location>
</feature>
<organism evidence="2 3">
    <name type="scientific">Acipenser ruthenus</name>
    <name type="common">Sterlet sturgeon</name>
    <dbReference type="NCBI Taxonomy" id="7906"/>
    <lineage>
        <taxon>Eukaryota</taxon>
        <taxon>Metazoa</taxon>
        <taxon>Chordata</taxon>
        <taxon>Craniata</taxon>
        <taxon>Vertebrata</taxon>
        <taxon>Euteleostomi</taxon>
        <taxon>Actinopterygii</taxon>
        <taxon>Chondrostei</taxon>
        <taxon>Acipenseriformes</taxon>
        <taxon>Acipenseridae</taxon>
        <taxon>Acipenser</taxon>
    </lineage>
</organism>